<evidence type="ECO:0000313" key="6">
    <source>
        <dbReference type="EMBL" id="KAF2752349.1"/>
    </source>
</evidence>
<dbReference type="PIRSF" id="PIRSF005739">
    <property type="entry name" value="O-mtase"/>
    <property type="match status" value="1"/>
</dbReference>
<evidence type="ECO:0000256" key="4">
    <source>
        <dbReference type="PIRSR" id="PIRSR005739-1"/>
    </source>
</evidence>
<dbReference type="OrthoDB" id="1606438at2759"/>
<keyword evidence="7" id="KW-1185">Reference proteome</keyword>
<evidence type="ECO:0000313" key="7">
    <source>
        <dbReference type="Proteomes" id="UP000799440"/>
    </source>
</evidence>
<dbReference type="InterPro" id="IPR016461">
    <property type="entry name" value="COMT-like"/>
</dbReference>
<gene>
    <name evidence="6" type="ORF">M011DRAFT_463819</name>
</gene>
<accession>A0A6A6VR27</accession>
<name>A0A6A6VR27_9PLEO</name>
<evidence type="ECO:0000256" key="2">
    <source>
        <dbReference type="ARBA" id="ARBA00022679"/>
    </source>
</evidence>
<dbReference type="Pfam" id="PF00891">
    <property type="entry name" value="Methyltransf_2"/>
    <property type="match status" value="1"/>
</dbReference>
<dbReference type="Proteomes" id="UP000799440">
    <property type="component" value="Unassembled WGS sequence"/>
</dbReference>
<dbReference type="Gene3D" id="1.10.10.10">
    <property type="entry name" value="Winged helix-like DNA-binding domain superfamily/Winged helix DNA-binding domain"/>
    <property type="match status" value="1"/>
</dbReference>
<reference evidence="6" key="1">
    <citation type="journal article" date="2020" name="Stud. Mycol.">
        <title>101 Dothideomycetes genomes: a test case for predicting lifestyles and emergence of pathogens.</title>
        <authorList>
            <person name="Haridas S."/>
            <person name="Albert R."/>
            <person name="Binder M."/>
            <person name="Bloem J."/>
            <person name="Labutti K."/>
            <person name="Salamov A."/>
            <person name="Andreopoulos B."/>
            <person name="Baker S."/>
            <person name="Barry K."/>
            <person name="Bills G."/>
            <person name="Bluhm B."/>
            <person name="Cannon C."/>
            <person name="Castanera R."/>
            <person name="Culley D."/>
            <person name="Daum C."/>
            <person name="Ezra D."/>
            <person name="Gonzalez J."/>
            <person name="Henrissat B."/>
            <person name="Kuo A."/>
            <person name="Liang C."/>
            <person name="Lipzen A."/>
            <person name="Lutzoni F."/>
            <person name="Magnuson J."/>
            <person name="Mondo S."/>
            <person name="Nolan M."/>
            <person name="Ohm R."/>
            <person name="Pangilinan J."/>
            <person name="Park H.-J."/>
            <person name="Ramirez L."/>
            <person name="Alfaro M."/>
            <person name="Sun H."/>
            <person name="Tritt A."/>
            <person name="Yoshinaga Y."/>
            <person name="Zwiers L.-H."/>
            <person name="Turgeon B."/>
            <person name="Goodwin S."/>
            <person name="Spatafora J."/>
            <person name="Crous P."/>
            <person name="Grigoriev I."/>
        </authorList>
    </citation>
    <scope>NUCLEOTIDE SEQUENCE</scope>
    <source>
        <strain evidence="6">CBS 119925</strain>
    </source>
</reference>
<dbReference type="InterPro" id="IPR036390">
    <property type="entry name" value="WH_DNA-bd_sf"/>
</dbReference>
<evidence type="ECO:0000256" key="1">
    <source>
        <dbReference type="ARBA" id="ARBA00022603"/>
    </source>
</evidence>
<feature type="active site" description="Proton acceptor" evidence="4">
    <location>
        <position position="311"/>
    </location>
</feature>
<dbReference type="InterPro" id="IPR001077">
    <property type="entry name" value="COMT_C"/>
</dbReference>
<dbReference type="Gene3D" id="3.40.50.150">
    <property type="entry name" value="Vaccinia Virus protein VP39"/>
    <property type="match status" value="1"/>
</dbReference>
<dbReference type="InterPro" id="IPR029063">
    <property type="entry name" value="SAM-dependent_MTases_sf"/>
</dbReference>
<keyword evidence="2" id="KW-0808">Transferase</keyword>
<dbReference type="PANTHER" id="PTHR43712:SF17">
    <property type="entry name" value="O-METHYLTRANSFERASE"/>
    <property type="match status" value="1"/>
</dbReference>
<dbReference type="PANTHER" id="PTHR43712">
    <property type="entry name" value="PUTATIVE (AFU_ORTHOLOGUE AFUA_4G14580)-RELATED"/>
    <property type="match status" value="1"/>
</dbReference>
<dbReference type="GO" id="GO:0008171">
    <property type="term" value="F:O-methyltransferase activity"/>
    <property type="evidence" value="ECO:0007669"/>
    <property type="project" value="InterPro"/>
</dbReference>
<dbReference type="PROSITE" id="PS51683">
    <property type="entry name" value="SAM_OMT_II"/>
    <property type="match status" value="1"/>
</dbReference>
<evidence type="ECO:0000256" key="3">
    <source>
        <dbReference type="ARBA" id="ARBA00022691"/>
    </source>
</evidence>
<feature type="domain" description="O-methyltransferase C-terminal" evidence="5">
    <location>
        <begin position="232"/>
        <end position="382"/>
    </location>
</feature>
<organism evidence="6 7">
    <name type="scientific">Sporormia fimetaria CBS 119925</name>
    <dbReference type="NCBI Taxonomy" id="1340428"/>
    <lineage>
        <taxon>Eukaryota</taxon>
        <taxon>Fungi</taxon>
        <taxon>Dikarya</taxon>
        <taxon>Ascomycota</taxon>
        <taxon>Pezizomycotina</taxon>
        <taxon>Dothideomycetes</taxon>
        <taxon>Pleosporomycetidae</taxon>
        <taxon>Pleosporales</taxon>
        <taxon>Sporormiaceae</taxon>
        <taxon>Sporormia</taxon>
    </lineage>
</organism>
<dbReference type="SUPFAM" id="SSF53335">
    <property type="entry name" value="S-adenosyl-L-methionine-dependent methyltransferases"/>
    <property type="match status" value="1"/>
</dbReference>
<dbReference type="SUPFAM" id="SSF46785">
    <property type="entry name" value="Winged helix' DNA-binding domain"/>
    <property type="match status" value="1"/>
</dbReference>
<protein>
    <submittedName>
        <fullName evidence="6">Hydroxyindole O-methyltransferase</fullName>
    </submittedName>
</protein>
<proteinExistence type="predicted"/>
<sequence length="403" mass="45332">MASKQQISDVIERIVSASKRYGQDEPGSREDLMDLGRELVMSLENPTDFLIRLSWGEMGLAAMCKVGVQTNLFQHIKEASPTGITPSSLAQKTNLDLSLLARFLRHMASMHLITITSGKIHGTHISHALASKQYQQALSFTYDLACTTSHSLPAHLQLTNYTPSTSLTSTAFQTALNTSLPFFDHLVANPPHLDNFDAMMTISRASSPKWYDSGFYPVHERLIADFDPTISDNLLVDIGGGRGHDVRGFKSRHPDHPGKLVLQDREPVVRALLESHTSTKEELGFSAQIHDFFTEQPIQHARAYHFHWILHDWNDDACVEILKRLIPALKRGYSRILLSEIVVDEERPRVEHTAMDLCMLGFFNVRERTEREWRGIVERAGLRVTGIWSWAGVAESVVEVGLV</sequence>
<keyword evidence="1" id="KW-0489">Methyltransferase</keyword>
<dbReference type="GO" id="GO:0032259">
    <property type="term" value="P:methylation"/>
    <property type="evidence" value="ECO:0007669"/>
    <property type="project" value="UniProtKB-KW"/>
</dbReference>
<keyword evidence="3" id="KW-0949">S-adenosyl-L-methionine</keyword>
<evidence type="ECO:0000259" key="5">
    <source>
        <dbReference type="Pfam" id="PF00891"/>
    </source>
</evidence>
<dbReference type="AlphaFoldDB" id="A0A6A6VR27"/>
<dbReference type="InterPro" id="IPR036388">
    <property type="entry name" value="WH-like_DNA-bd_sf"/>
</dbReference>
<dbReference type="EMBL" id="MU006561">
    <property type="protein sequence ID" value="KAF2752349.1"/>
    <property type="molecule type" value="Genomic_DNA"/>
</dbReference>